<evidence type="ECO:0000256" key="2">
    <source>
        <dbReference type="ARBA" id="ARBA00023004"/>
    </source>
</evidence>
<organism evidence="5">
    <name type="scientific">uncultured delta proteobacterium</name>
    <dbReference type="NCBI Taxonomy" id="34034"/>
    <lineage>
        <taxon>Bacteria</taxon>
        <taxon>Deltaproteobacteria</taxon>
        <taxon>environmental samples</taxon>
    </lineage>
</organism>
<dbReference type="Pfam" id="PF13237">
    <property type="entry name" value="Fer4_10"/>
    <property type="match status" value="1"/>
</dbReference>
<evidence type="ECO:0000259" key="4">
    <source>
        <dbReference type="PROSITE" id="PS51379"/>
    </source>
</evidence>
<dbReference type="Gene3D" id="3.30.70.20">
    <property type="match status" value="1"/>
</dbReference>
<dbReference type="GO" id="GO:0051536">
    <property type="term" value="F:iron-sulfur cluster binding"/>
    <property type="evidence" value="ECO:0007669"/>
    <property type="project" value="UniProtKB-KW"/>
</dbReference>
<dbReference type="SUPFAM" id="SSF54862">
    <property type="entry name" value="4Fe-4S ferredoxins"/>
    <property type="match status" value="1"/>
</dbReference>
<keyword evidence="3" id="KW-0411">Iron-sulfur</keyword>
<reference evidence="5" key="1">
    <citation type="submission" date="2016-04" db="EMBL/GenBank/DDBJ databases">
        <authorList>
            <person name="Evans L.H."/>
            <person name="Alamgir A."/>
            <person name="Owens N."/>
            <person name="Weber N.D."/>
            <person name="Virtaneva K."/>
            <person name="Barbian K."/>
            <person name="Babar A."/>
            <person name="Rosenke K."/>
        </authorList>
    </citation>
    <scope>NUCLEOTIDE SEQUENCE</scope>
    <source>
        <strain evidence="5">86</strain>
    </source>
</reference>
<keyword evidence="2" id="KW-0408">Iron</keyword>
<dbReference type="PROSITE" id="PS51379">
    <property type="entry name" value="4FE4S_FER_2"/>
    <property type="match status" value="2"/>
</dbReference>
<evidence type="ECO:0000256" key="3">
    <source>
        <dbReference type="ARBA" id="ARBA00023014"/>
    </source>
</evidence>
<evidence type="ECO:0000256" key="1">
    <source>
        <dbReference type="ARBA" id="ARBA00022723"/>
    </source>
</evidence>
<proteinExistence type="predicted"/>
<dbReference type="AlphaFoldDB" id="A0A212JKF4"/>
<dbReference type="EMBL" id="FLUQ01000001">
    <property type="protein sequence ID" value="SBV99897.1"/>
    <property type="molecule type" value="Genomic_DNA"/>
</dbReference>
<dbReference type="PROSITE" id="PS00198">
    <property type="entry name" value="4FE4S_FER_1"/>
    <property type="match status" value="1"/>
</dbReference>
<sequence length="67" mass="7379">MTKKAFTVVLNEKWCKGCAICVAFCPAKRLSIGVNGKLRIDEAIPCRGCGVCQLRCPDYAIVMEEVQ</sequence>
<protein>
    <submittedName>
        <fullName evidence="5">4Fe-4S ferredoxin, iron-sulfur binding domain protein</fullName>
    </submittedName>
</protein>
<dbReference type="InterPro" id="IPR017900">
    <property type="entry name" value="4Fe4S_Fe_S_CS"/>
</dbReference>
<name>A0A212JKF4_9DELT</name>
<accession>A0A212JKF4</accession>
<feature type="domain" description="4Fe-4S ferredoxin-type" evidence="4">
    <location>
        <begin position="6"/>
        <end position="35"/>
    </location>
</feature>
<keyword evidence="1" id="KW-0479">Metal-binding</keyword>
<gene>
    <name evidence="5" type="ORF">KL86DPRO_11687</name>
</gene>
<dbReference type="GO" id="GO:0046872">
    <property type="term" value="F:metal ion binding"/>
    <property type="evidence" value="ECO:0007669"/>
    <property type="project" value="UniProtKB-KW"/>
</dbReference>
<feature type="domain" description="4Fe-4S ferredoxin-type" evidence="4">
    <location>
        <begin position="36"/>
        <end position="66"/>
    </location>
</feature>
<evidence type="ECO:0000313" key="5">
    <source>
        <dbReference type="EMBL" id="SBV99897.1"/>
    </source>
</evidence>
<dbReference type="InterPro" id="IPR017896">
    <property type="entry name" value="4Fe4S_Fe-S-bd"/>
</dbReference>